<evidence type="ECO:0000313" key="2">
    <source>
        <dbReference type="Proteomes" id="UP000594873"/>
    </source>
</evidence>
<proteinExistence type="predicted"/>
<gene>
    <name evidence="1" type="ORF">IC614_09105</name>
</gene>
<organism evidence="1 2">
    <name type="scientific">Allosphingosinicella flava</name>
    <dbReference type="NCBI Taxonomy" id="2771430"/>
    <lineage>
        <taxon>Bacteria</taxon>
        <taxon>Pseudomonadati</taxon>
        <taxon>Pseudomonadota</taxon>
        <taxon>Alphaproteobacteria</taxon>
        <taxon>Sphingomonadales</taxon>
        <taxon>Sphingomonadaceae</taxon>
        <taxon>Allosphingosinicella</taxon>
    </lineage>
</organism>
<dbReference type="AlphaFoldDB" id="A0A7T2GII1"/>
<accession>A0A7T2GII1</accession>
<sequence>MRDDDREKDIALPGQGILGRGIASRFAFITGRESRDLPASSVGFTAS</sequence>
<dbReference type="EMBL" id="CP065592">
    <property type="protein sequence ID" value="QPQ54493.1"/>
    <property type="molecule type" value="Genomic_DNA"/>
</dbReference>
<protein>
    <submittedName>
        <fullName evidence="1">Uncharacterized protein</fullName>
    </submittedName>
</protein>
<name>A0A7T2GII1_9SPHN</name>
<reference evidence="1 2" key="1">
    <citation type="submission" date="2020-11" db="EMBL/GenBank/DDBJ databases">
        <title>Genome seq and assembly of Sphingosinicella sp.</title>
        <authorList>
            <person name="Chhetri G."/>
        </authorList>
    </citation>
    <scope>NUCLEOTIDE SEQUENCE [LARGE SCALE GENOMIC DNA]</scope>
    <source>
        <strain evidence="1 2">UDD2</strain>
    </source>
</reference>
<dbReference type="Proteomes" id="UP000594873">
    <property type="component" value="Chromosome"/>
</dbReference>
<keyword evidence="2" id="KW-1185">Reference proteome</keyword>
<dbReference type="KEGG" id="sflv:IC614_09105"/>
<evidence type="ECO:0000313" key="1">
    <source>
        <dbReference type="EMBL" id="QPQ54493.1"/>
    </source>
</evidence>